<keyword evidence="3" id="KW-0238">DNA-binding</keyword>
<organism evidence="8 9">
    <name type="scientific">Euplotes crassus</name>
    <dbReference type="NCBI Taxonomy" id="5936"/>
    <lineage>
        <taxon>Eukaryota</taxon>
        <taxon>Sar</taxon>
        <taxon>Alveolata</taxon>
        <taxon>Ciliophora</taxon>
        <taxon>Intramacronucleata</taxon>
        <taxon>Spirotrichea</taxon>
        <taxon>Hypotrichia</taxon>
        <taxon>Euplotida</taxon>
        <taxon>Euplotidae</taxon>
        <taxon>Moneuplotes</taxon>
    </lineage>
</organism>
<evidence type="ECO:0000313" key="8">
    <source>
        <dbReference type="EMBL" id="CAI2371823.1"/>
    </source>
</evidence>
<dbReference type="GO" id="GO:0003677">
    <property type="term" value="F:DNA binding"/>
    <property type="evidence" value="ECO:0007669"/>
    <property type="project" value="UniProtKB-KW"/>
</dbReference>
<evidence type="ECO:0000256" key="1">
    <source>
        <dbReference type="ARBA" id="ARBA00004123"/>
    </source>
</evidence>
<protein>
    <recommendedName>
        <fullName evidence="7">AP2/ERF domain-containing protein</fullName>
    </recommendedName>
</protein>
<dbReference type="InterPro" id="IPR001471">
    <property type="entry name" value="AP2/ERF_dom"/>
</dbReference>
<dbReference type="PROSITE" id="PS51032">
    <property type="entry name" value="AP2_ERF"/>
    <property type="match status" value="1"/>
</dbReference>
<gene>
    <name evidence="8" type="ORF">ECRASSUSDP1_LOCUS13148</name>
</gene>
<comment type="subcellular location">
    <subcellularLocation>
        <location evidence="1">Nucleus</location>
    </subcellularLocation>
</comment>
<evidence type="ECO:0000256" key="5">
    <source>
        <dbReference type="ARBA" id="ARBA00023242"/>
    </source>
</evidence>
<keyword evidence="4" id="KW-0804">Transcription</keyword>
<dbReference type="GO" id="GO:0005634">
    <property type="term" value="C:nucleus"/>
    <property type="evidence" value="ECO:0007669"/>
    <property type="project" value="UniProtKB-SubCell"/>
</dbReference>
<dbReference type="InterPro" id="IPR016177">
    <property type="entry name" value="DNA-bd_dom_sf"/>
</dbReference>
<dbReference type="EMBL" id="CAMPGE010013080">
    <property type="protein sequence ID" value="CAI2371823.1"/>
    <property type="molecule type" value="Genomic_DNA"/>
</dbReference>
<sequence>MMNSFAIQNMPMTYYGPYCSDLLECINQFCWGCETPALASSDSSSPCKVTERKTTIGDLSILSDPQECFPTKQKASKINKKPLPDISENLTMILKMIDSFKEVSFRSATKSSRGLHNGASSRRSQYIGVLGNGKRWQVLINVASKKKYIGTYCNEKEAAITHDLYSIGIKGLSAKTNFDYDSFTLRDMIVSYFTNSSTFRPSLFTSRIMGLTIFSSIHLILYLAKSVILFNKFC</sequence>
<evidence type="ECO:0000313" key="9">
    <source>
        <dbReference type="Proteomes" id="UP001295684"/>
    </source>
</evidence>
<evidence type="ECO:0000256" key="6">
    <source>
        <dbReference type="SAM" id="Phobius"/>
    </source>
</evidence>
<keyword evidence="5" id="KW-0539">Nucleus</keyword>
<comment type="caution">
    <text evidence="8">The sequence shown here is derived from an EMBL/GenBank/DDBJ whole genome shotgun (WGS) entry which is preliminary data.</text>
</comment>
<dbReference type="Proteomes" id="UP001295684">
    <property type="component" value="Unassembled WGS sequence"/>
</dbReference>
<reference evidence="8" key="1">
    <citation type="submission" date="2023-07" db="EMBL/GenBank/DDBJ databases">
        <authorList>
            <consortium name="AG Swart"/>
            <person name="Singh M."/>
            <person name="Singh A."/>
            <person name="Seah K."/>
            <person name="Emmerich C."/>
        </authorList>
    </citation>
    <scope>NUCLEOTIDE SEQUENCE</scope>
    <source>
        <strain evidence="8">DP1</strain>
    </source>
</reference>
<keyword evidence="6" id="KW-0812">Transmembrane</keyword>
<feature type="domain" description="AP2/ERF" evidence="7">
    <location>
        <begin position="111"/>
        <end position="179"/>
    </location>
</feature>
<feature type="transmembrane region" description="Helical" evidence="6">
    <location>
        <begin position="204"/>
        <end position="224"/>
    </location>
</feature>
<keyword evidence="6" id="KW-1133">Transmembrane helix</keyword>
<keyword evidence="6" id="KW-0472">Membrane</keyword>
<dbReference type="AlphaFoldDB" id="A0AAD1UQH1"/>
<name>A0AAD1UQH1_EUPCR</name>
<evidence type="ECO:0000259" key="7">
    <source>
        <dbReference type="PROSITE" id="PS51032"/>
    </source>
</evidence>
<keyword evidence="2" id="KW-0805">Transcription regulation</keyword>
<evidence type="ECO:0000256" key="4">
    <source>
        <dbReference type="ARBA" id="ARBA00023163"/>
    </source>
</evidence>
<evidence type="ECO:0000256" key="2">
    <source>
        <dbReference type="ARBA" id="ARBA00023015"/>
    </source>
</evidence>
<dbReference type="InterPro" id="IPR036955">
    <property type="entry name" value="AP2/ERF_dom_sf"/>
</dbReference>
<keyword evidence="9" id="KW-1185">Reference proteome</keyword>
<dbReference type="Gene3D" id="3.30.730.10">
    <property type="entry name" value="AP2/ERF domain"/>
    <property type="match status" value="1"/>
</dbReference>
<dbReference type="SUPFAM" id="SSF54171">
    <property type="entry name" value="DNA-binding domain"/>
    <property type="match status" value="1"/>
</dbReference>
<proteinExistence type="predicted"/>
<accession>A0AAD1UQH1</accession>
<evidence type="ECO:0000256" key="3">
    <source>
        <dbReference type="ARBA" id="ARBA00023125"/>
    </source>
</evidence>
<dbReference type="GO" id="GO:0003700">
    <property type="term" value="F:DNA-binding transcription factor activity"/>
    <property type="evidence" value="ECO:0007669"/>
    <property type="project" value="InterPro"/>
</dbReference>